<feature type="signal peptide" evidence="1">
    <location>
        <begin position="1"/>
        <end position="23"/>
    </location>
</feature>
<sequence length="131" mass="15259">MKRIVACFLMIGLLMHQSDSVTAQTKEIELRDDVILELLFPIIDQELTKQFHELTQYDCQQLTSLKRNEIGGFYFDIELQVVTFEGPHNPPSYLLKMALTNATTDEKWKVTSFQKRLLKEGEPIPCRRRAN</sequence>
<evidence type="ECO:0000313" key="2">
    <source>
        <dbReference type="EMBL" id="MBM7840797.1"/>
    </source>
</evidence>
<keyword evidence="3" id="KW-1185">Reference proteome</keyword>
<gene>
    <name evidence="2" type="ORF">JOC54_004090</name>
</gene>
<dbReference type="EMBL" id="JAFBCV010000017">
    <property type="protein sequence ID" value="MBM7840797.1"/>
    <property type="molecule type" value="Genomic_DNA"/>
</dbReference>
<dbReference type="Pfam" id="PF13027">
    <property type="entry name" value="DUF3888"/>
    <property type="match status" value="1"/>
</dbReference>
<accession>A0ABS2SZ52</accession>
<dbReference type="RefSeq" id="WP_204468610.1">
    <property type="nucleotide sequence ID" value="NZ_JAFBCV010000017.1"/>
</dbReference>
<evidence type="ECO:0008006" key="4">
    <source>
        <dbReference type="Google" id="ProtNLM"/>
    </source>
</evidence>
<keyword evidence="1" id="KW-0732">Signal</keyword>
<comment type="caution">
    <text evidence="2">The sequence shown here is derived from an EMBL/GenBank/DDBJ whole genome shotgun (WGS) entry which is preliminary data.</text>
</comment>
<evidence type="ECO:0000313" key="3">
    <source>
        <dbReference type="Proteomes" id="UP001179280"/>
    </source>
</evidence>
<reference evidence="2" key="1">
    <citation type="submission" date="2021-01" db="EMBL/GenBank/DDBJ databases">
        <title>Genomic Encyclopedia of Type Strains, Phase IV (KMG-IV): sequencing the most valuable type-strain genomes for metagenomic binning, comparative biology and taxonomic classification.</title>
        <authorList>
            <person name="Goeker M."/>
        </authorList>
    </citation>
    <scope>NUCLEOTIDE SEQUENCE</scope>
    <source>
        <strain evidence="2">DSM 21943</strain>
    </source>
</reference>
<dbReference type="InterPro" id="IPR024984">
    <property type="entry name" value="DUF3888"/>
</dbReference>
<protein>
    <recommendedName>
        <fullName evidence="4">DUF3888 domain-containing protein</fullName>
    </recommendedName>
</protein>
<evidence type="ECO:0000256" key="1">
    <source>
        <dbReference type="SAM" id="SignalP"/>
    </source>
</evidence>
<feature type="chain" id="PRO_5045363112" description="DUF3888 domain-containing protein" evidence="1">
    <location>
        <begin position="24"/>
        <end position="131"/>
    </location>
</feature>
<dbReference type="Proteomes" id="UP001179280">
    <property type="component" value="Unassembled WGS sequence"/>
</dbReference>
<organism evidence="2 3">
    <name type="scientific">Shouchella xiaoxiensis</name>
    <dbReference type="NCBI Taxonomy" id="766895"/>
    <lineage>
        <taxon>Bacteria</taxon>
        <taxon>Bacillati</taxon>
        <taxon>Bacillota</taxon>
        <taxon>Bacilli</taxon>
        <taxon>Bacillales</taxon>
        <taxon>Bacillaceae</taxon>
        <taxon>Shouchella</taxon>
    </lineage>
</organism>
<proteinExistence type="predicted"/>
<name>A0ABS2SZ52_9BACI</name>